<dbReference type="RefSeq" id="XP_030995260.1">
    <property type="nucleotide sequence ID" value="XM_031140607.1"/>
</dbReference>
<gene>
    <name evidence="1" type="ORF">E0L32_006020</name>
</gene>
<evidence type="ECO:0000313" key="2">
    <source>
        <dbReference type="Proteomes" id="UP000319257"/>
    </source>
</evidence>
<protein>
    <submittedName>
        <fullName evidence="1">Uncharacterized protein</fullName>
    </submittedName>
</protein>
<sequence>MSFKLANRVCDRKELEESFIFHEGLWAWLTTAMPARGDASGVAEAVSNLQDGADTIDAWMTQIDDWNAGLASRETIDAVRLTARRILSRKNQYQEYFRQHRSNTRQQDRRVRDVFQFVCSQLCEALKEVCEAGTQQIQGYVADLEAGSEAQDDARARLAALAGIVEDVGEEVSPDSSDSP</sequence>
<evidence type="ECO:0000313" key="1">
    <source>
        <dbReference type="EMBL" id="TPX13549.1"/>
    </source>
</evidence>
<accession>A0A507B817</accession>
<dbReference type="AlphaFoldDB" id="A0A507B817"/>
<name>A0A507B817_9PEZI</name>
<dbReference type="Proteomes" id="UP000319257">
    <property type="component" value="Unassembled WGS sequence"/>
</dbReference>
<dbReference type="GeneID" id="41973467"/>
<comment type="caution">
    <text evidence="1">The sequence shown here is derived from an EMBL/GenBank/DDBJ whole genome shotgun (WGS) entry which is preliminary data.</text>
</comment>
<keyword evidence="2" id="KW-1185">Reference proteome</keyword>
<dbReference type="InParanoid" id="A0A507B817"/>
<organism evidence="1 2">
    <name type="scientific">Thyridium curvatum</name>
    <dbReference type="NCBI Taxonomy" id="1093900"/>
    <lineage>
        <taxon>Eukaryota</taxon>
        <taxon>Fungi</taxon>
        <taxon>Dikarya</taxon>
        <taxon>Ascomycota</taxon>
        <taxon>Pezizomycotina</taxon>
        <taxon>Sordariomycetes</taxon>
        <taxon>Sordariomycetidae</taxon>
        <taxon>Thyridiales</taxon>
        <taxon>Thyridiaceae</taxon>
        <taxon>Thyridium</taxon>
    </lineage>
</organism>
<proteinExistence type="predicted"/>
<dbReference type="EMBL" id="SKBQ01000033">
    <property type="protein sequence ID" value="TPX13549.1"/>
    <property type="molecule type" value="Genomic_DNA"/>
</dbReference>
<reference evidence="1 2" key="1">
    <citation type="submission" date="2019-06" db="EMBL/GenBank/DDBJ databases">
        <title>Draft genome sequence of the filamentous fungus Phialemoniopsis curvata isolated from diesel fuel.</title>
        <authorList>
            <person name="Varaljay V.A."/>
            <person name="Lyon W.J."/>
            <person name="Crouch A.L."/>
            <person name="Drake C.E."/>
            <person name="Hollomon J.M."/>
            <person name="Nadeau L.J."/>
            <person name="Nunn H.S."/>
            <person name="Stevenson B.S."/>
            <person name="Bojanowski C.L."/>
            <person name="Crookes-Goodson W.J."/>
        </authorList>
    </citation>
    <scope>NUCLEOTIDE SEQUENCE [LARGE SCALE GENOMIC DNA]</scope>
    <source>
        <strain evidence="1 2">D216</strain>
    </source>
</reference>